<dbReference type="Pfam" id="PF00691">
    <property type="entry name" value="OmpA"/>
    <property type="match status" value="1"/>
</dbReference>
<dbReference type="Gene3D" id="2.60.40.1120">
    <property type="entry name" value="Carboxypeptidase-like, regulatory domain"/>
    <property type="match status" value="1"/>
</dbReference>
<protein>
    <recommendedName>
        <fullName evidence="7">OmpA-like domain-containing protein</fullName>
    </recommendedName>
</protein>
<evidence type="ECO:0000256" key="3">
    <source>
        <dbReference type="ARBA" id="ARBA00023237"/>
    </source>
</evidence>
<evidence type="ECO:0000256" key="5">
    <source>
        <dbReference type="PROSITE-ProRule" id="PRU00473"/>
    </source>
</evidence>
<dbReference type="InterPro" id="IPR019734">
    <property type="entry name" value="TPR_rpt"/>
</dbReference>
<dbReference type="PROSITE" id="PS50005">
    <property type="entry name" value="TPR"/>
    <property type="match status" value="1"/>
</dbReference>
<feature type="domain" description="OmpA-like" evidence="7">
    <location>
        <begin position="540"/>
        <end position="663"/>
    </location>
</feature>
<dbReference type="InterPro" id="IPR006664">
    <property type="entry name" value="OMP_bac"/>
</dbReference>
<feature type="repeat" description="TPR" evidence="4">
    <location>
        <begin position="88"/>
        <end position="121"/>
    </location>
</feature>
<dbReference type="EMBL" id="SJZI01000042">
    <property type="protein sequence ID" value="TCJ14217.1"/>
    <property type="molecule type" value="Genomic_DNA"/>
</dbReference>
<dbReference type="InterPro" id="IPR008969">
    <property type="entry name" value="CarboxyPept-like_regulatory"/>
</dbReference>
<dbReference type="InterPro" id="IPR011659">
    <property type="entry name" value="WD40"/>
</dbReference>
<dbReference type="SUPFAM" id="SSF103088">
    <property type="entry name" value="OmpA-like"/>
    <property type="match status" value="1"/>
</dbReference>
<dbReference type="InterPro" id="IPR011990">
    <property type="entry name" value="TPR-like_helical_dom_sf"/>
</dbReference>
<dbReference type="OrthoDB" id="9809364at2"/>
<dbReference type="SUPFAM" id="SSF49464">
    <property type="entry name" value="Carboxypeptidase regulatory domain-like"/>
    <property type="match status" value="1"/>
</dbReference>
<dbReference type="CDD" id="cd07185">
    <property type="entry name" value="OmpA_C-like"/>
    <property type="match status" value="1"/>
</dbReference>
<dbReference type="Pfam" id="PF13174">
    <property type="entry name" value="TPR_6"/>
    <property type="match status" value="1"/>
</dbReference>
<dbReference type="SUPFAM" id="SSF82171">
    <property type="entry name" value="DPP6 N-terminal domain-like"/>
    <property type="match status" value="1"/>
</dbReference>
<dbReference type="Proteomes" id="UP000295334">
    <property type="component" value="Unassembled WGS sequence"/>
</dbReference>
<dbReference type="Gene3D" id="1.25.40.10">
    <property type="entry name" value="Tetratricopeptide repeat domain"/>
    <property type="match status" value="1"/>
</dbReference>
<evidence type="ECO:0000313" key="9">
    <source>
        <dbReference type="Proteomes" id="UP000295334"/>
    </source>
</evidence>
<comment type="subcellular location">
    <subcellularLocation>
        <location evidence="1">Cell outer membrane</location>
    </subcellularLocation>
</comment>
<evidence type="ECO:0000259" key="7">
    <source>
        <dbReference type="PROSITE" id="PS51123"/>
    </source>
</evidence>
<evidence type="ECO:0000256" key="1">
    <source>
        <dbReference type="ARBA" id="ARBA00004442"/>
    </source>
</evidence>
<dbReference type="RefSeq" id="WP_131449127.1">
    <property type="nucleotide sequence ID" value="NZ_SJZI01000042.1"/>
</dbReference>
<dbReference type="Pfam" id="PF07676">
    <property type="entry name" value="PD40"/>
    <property type="match status" value="1"/>
</dbReference>
<dbReference type="Gene3D" id="3.30.1330.60">
    <property type="entry name" value="OmpA-like domain"/>
    <property type="match status" value="1"/>
</dbReference>
<evidence type="ECO:0000256" key="2">
    <source>
        <dbReference type="ARBA" id="ARBA00023136"/>
    </source>
</evidence>
<dbReference type="InterPro" id="IPR011042">
    <property type="entry name" value="6-blade_b-propeller_TolB-like"/>
</dbReference>
<sequence length="663" mass="70702">MKQLTPIQWLTALMLAAPLAGAAQRAADLRKSGDFYYNTGDYYSAATYYQQYVDGGKSGKPAEGGFRPYGISLAKPSKATTNGAVSDAEILYRLAESYRRINDHQHAAAAYEQLLQKDAAAYPESRYGYGVALRALGKPAEANAQLELYVQGGGRNTAAAQAELRSIAFAESNPATADAQLTRVTRMTEPINSAETNYAAAHTAGGMIFTSSRPDSSLQKAGKNPFANALYIGNSGGSVEKLQVDLGDAAGQGAASMSADGQRIYFTRWRYDRGNTVSEIWASSRKGSGWTAPVKLAAPVNAEGSNAKQPHITSDGRYLLFASDRAGGQGGWDIWMVPMNAAGEPGVAVNAGNVINTMQDEEAPFYHGPTQSLVFASRGHAGYGGLDLFSSAGAPGSAFAAPKNLGLPVNSNKDDSYFSTNSPDRLLKGAVISSDRGGDQCVSLYQVDKTYRQFVAGTVTDCSNNSPLAGARVSVVGKQATTSADGSYLVEVPALKGFSLSAAREGYIDGSLAVPKAERGDVDTLRTAAVCLVPKVTEPPVAEAPPRDNTVLFDFAKWNLRPETAQTLDTLTAILKREPMLRIVVSGYTDQVGTEEYNQKLSRDRANACRDYLLRKGVAASRIEVQAKGACCPLKPEKTADGQDDPAARQVNRRVEFDIKLNR</sequence>
<reference evidence="8 9" key="1">
    <citation type="submission" date="2019-03" db="EMBL/GenBank/DDBJ databases">
        <authorList>
            <person name="Kim M.K.M."/>
        </authorList>
    </citation>
    <scope>NUCLEOTIDE SEQUENCE [LARGE SCALE GENOMIC DNA]</scope>
    <source>
        <strain evidence="8 9">17J68-12</strain>
    </source>
</reference>
<comment type="caution">
    <text evidence="8">The sequence shown here is derived from an EMBL/GenBank/DDBJ whole genome shotgun (WGS) entry which is preliminary data.</text>
</comment>
<keyword evidence="2 5" id="KW-0472">Membrane</keyword>
<keyword evidence="9" id="KW-1185">Reference proteome</keyword>
<keyword evidence="6" id="KW-0732">Signal</keyword>
<dbReference type="InterPro" id="IPR006665">
    <property type="entry name" value="OmpA-like"/>
</dbReference>
<evidence type="ECO:0000313" key="8">
    <source>
        <dbReference type="EMBL" id="TCJ14217.1"/>
    </source>
</evidence>
<keyword evidence="4" id="KW-0802">TPR repeat</keyword>
<dbReference type="SUPFAM" id="SSF48452">
    <property type="entry name" value="TPR-like"/>
    <property type="match status" value="1"/>
</dbReference>
<feature type="signal peptide" evidence="6">
    <location>
        <begin position="1"/>
        <end position="22"/>
    </location>
</feature>
<dbReference type="InterPro" id="IPR036737">
    <property type="entry name" value="OmpA-like_sf"/>
</dbReference>
<dbReference type="PANTHER" id="PTHR30329">
    <property type="entry name" value="STATOR ELEMENT OF FLAGELLAR MOTOR COMPLEX"/>
    <property type="match status" value="1"/>
</dbReference>
<dbReference type="Gene3D" id="2.120.10.30">
    <property type="entry name" value="TolB, C-terminal domain"/>
    <property type="match status" value="1"/>
</dbReference>
<evidence type="ECO:0000256" key="4">
    <source>
        <dbReference type="PROSITE-ProRule" id="PRU00339"/>
    </source>
</evidence>
<feature type="chain" id="PRO_5020532211" description="OmpA-like domain-containing protein" evidence="6">
    <location>
        <begin position="23"/>
        <end position="663"/>
    </location>
</feature>
<accession>A0A4R1BB89</accession>
<organism evidence="8 9">
    <name type="scientific">Flaviaesturariibacter flavus</name>
    <dbReference type="NCBI Taxonomy" id="2502780"/>
    <lineage>
        <taxon>Bacteria</taxon>
        <taxon>Pseudomonadati</taxon>
        <taxon>Bacteroidota</taxon>
        <taxon>Chitinophagia</taxon>
        <taxon>Chitinophagales</taxon>
        <taxon>Chitinophagaceae</taxon>
        <taxon>Flaviaestuariibacter</taxon>
    </lineage>
</organism>
<dbReference type="InterPro" id="IPR050330">
    <property type="entry name" value="Bact_OuterMem_StrucFunc"/>
</dbReference>
<dbReference type="PANTHER" id="PTHR30329:SF21">
    <property type="entry name" value="LIPOPROTEIN YIAD-RELATED"/>
    <property type="match status" value="1"/>
</dbReference>
<dbReference type="GO" id="GO:0009279">
    <property type="term" value="C:cell outer membrane"/>
    <property type="evidence" value="ECO:0007669"/>
    <property type="project" value="UniProtKB-SubCell"/>
</dbReference>
<dbReference type="PROSITE" id="PS51123">
    <property type="entry name" value="OMPA_2"/>
    <property type="match status" value="1"/>
</dbReference>
<keyword evidence="3" id="KW-0998">Cell outer membrane</keyword>
<proteinExistence type="predicted"/>
<evidence type="ECO:0000256" key="6">
    <source>
        <dbReference type="SAM" id="SignalP"/>
    </source>
</evidence>
<gene>
    <name evidence="8" type="ORF">EPD60_09425</name>
</gene>
<dbReference type="AlphaFoldDB" id="A0A4R1BB89"/>
<dbReference type="PRINTS" id="PR01021">
    <property type="entry name" value="OMPADOMAIN"/>
</dbReference>
<name>A0A4R1BB89_9BACT</name>